<comment type="caution">
    <text evidence="1">The sequence shown here is derived from an EMBL/GenBank/DDBJ whole genome shotgun (WGS) entry which is preliminary data.</text>
</comment>
<dbReference type="EMBL" id="CM046396">
    <property type="protein sequence ID" value="KAI8538926.1"/>
    <property type="molecule type" value="Genomic_DNA"/>
</dbReference>
<dbReference type="Proteomes" id="UP001062846">
    <property type="component" value="Chromosome 9"/>
</dbReference>
<proteinExistence type="predicted"/>
<accession>A0ACC0MED6</accession>
<reference evidence="1" key="1">
    <citation type="submission" date="2022-02" db="EMBL/GenBank/DDBJ databases">
        <title>Plant Genome Project.</title>
        <authorList>
            <person name="Zhang R.-G."/>
        </authorList>
    </citation>
    <scope>NUCLEOTIDE SEQUENCE</scope>
    <source>
        <strain evidence="1">AT1</strain>
    </source>
</reference>
<evidence type="ECO:0000313" key="1">
    <source>
        <dbReference type="EMBL" id="KAI8538926.1"/>
    </source>
</evidence>
<gene>
    <name evidence="1" type="ORF">RHMOL_Rhmol09G0141200</name>
</gene>
<organism evidence="1 2">
    <name type="scientific">Rhododendron molle</name>
    <name type="common">Chinese azalea</name>
    <name type="synonym">Azalea mollis</name>
    <dbReference type="NCBI Taxonomy" id="49168"/>
    <lineage>
        <taxon>Eukaryota</taxon>
        <taxon>Viridiplantae</taxon>
        <taxon>Streptophyta</taxon>
        <taxon>Embryophyta</taxon>
        <taxon>Tracheophyta</taxon>
        <taxon>Spermatophyta</taxon>
        <taxon>Magnoliopsida</taxon>
        <taxon>eudicotyledons</taxon>
        <taxon>Gunneridae</taxon>
        <taxon>Pentapetalae</taxon>
        <taxon>asterids</taxon>
        <taxon>Ericales</taxon>
        <taxon>Ericaceae</taxon>
        <taxon>Ericoideae</taxon>
        <taxon>Rhodoreae</taxon>
        <taxon>Rhododendron</taxon>
    </lineage>
</organism>
<name>A0ACC0MED6_RHOML</name>
<protein>
    <submittedName>
        <fullName evidence="1">Uncharacterized protein</fullName>
    </submittedName>
</protein>
<sequence>MEFTSPAVHLHPQPSPPSASSGHHRELHNYQPELTSFVPPSPPKTPPPPRTTPSSITDIPTTKLHGTTPYHTHTHSLSLSLSLSLSPSSDSPLSNKLHPSISILFGFSARF</sequence>
<keyword evidence="2" id="KW-1185">Reference proteome</keyword>
<evidence type="ECO:0000313" key="2">
    <source>
        <dbReference type="Proteomes" id="UP001062846"/>
    </source>
</evidence>